<dbReference type="Proteomes" id="UP000053789">
    <property type="component" value="Unassembled WGS sequence"/>
</dbReference>
<protein>
    <submittedName>
        <fullName evidence="1">Uncharacterized protein</fullName>
    </submittedName>
</protein>
<keyword evidence="2" id="KW-1185">Reference proteome</keyword>
<dbReference type="OrthoDB" id="5429770at2759"/>
<dbReference type="AlphaFoldDB" id="A0A0D2EFM6"/>
<evidence type="ECO:0000313" key="1">
    <source>
        <dbReference type="EMBL" id="KIW88861.1"/>
    </source>
</evidence>
<dbReference type="EMBL" id="KN846997">
    <property type="protein sequence ID" value="KIW88861.1"/>
    <property type="molecule type" value="Genomic_DNA"/>
</dbReference>
<organism evidence="1 2">
    <name type="scientific">Cladophialophora bantiana (strain ATCC 10958 / CBS 173.52 / CDC B-1940 / NIH 8579)</name>
    <name type="common">Xylohypha bantiana</name>
    <dbReference type="NCBI Taxonomy" id="1442370"/>
    <lineage>
        <taxon>Eukaryota</taxon>
        <taxon>Fungi</taxon>
        <taxon>Dikarya</taxon>
        <taxon>Ascomycota</taxon>
        <taxon>Pezizomycotina</taxon>
        <taxon>Eurotiomycetes</taxon>
        <taxon>Chaetothyriomycetidae</taxon>
        <taxon>Chaetothyriales</taxon>
        <taxon>Herpotrichiellaceae</taxon>
        <taxon>Cladophialophora</taxon>
    </lineage>
</organism>
<dbReference type="HOGENOM" id="CLU_871537_0_0_1"/>
<accession>A0A0D2EFM6</accession>
<reference evidence="1" key="1">
    <citation type="submission" date="2015-01" db="EMBL/GenBank/DDBJ databases">
        <title>The Genome Sequence of Cladophialophora bantiana CBS 173.52.</title>
        <authorList>
            <consortium name="The Broad Institute Genomics Platform"/>
            <person name="Cuomo C."/>
            <person name="de Hoog S."/>
            <person name="Gorbushina A."/>
            <person name="Stielow B."/>
            <person name="Teixiera M."/>
            <person name="Abouelleil A."/>
            <person name="Chapman S.B."/>
            <person name="Priest M."/>
            <person name="Young S.K."/>
            <person name="Wortman J."/>
            <person name="Nusbaum C."/>
            <person name="Birren B."/>
        </authorList>
    </citation>
    <scope>NUCLEOTIDE SEQUENCE [LARGE SCALE GENOMIC DNA]</scope>
    <source>
        <strain evidence="1">CBS 173.52</strain>
    </source>
</reference>
<dbReference type="VEuPathDB" id="FungiDB:Z519_10345"/>
<proteinExistence type="predicted"/>
<sequence length="319" mass="35874">MIVLSAKVEQGRMVQQFQLVRSRSATPAQAKHYAAPESREPDRLAFAMGEAQRTTPRDYQLQCLGNFIVTEGLTGLTRSDRASGSGYIVRDSLHHHSHGVLRGEPSEANILNGILTSISFPRLDDDGREEWLLQQEDCVLLRHGWQDIHLETRGKFGSAMVDRLLVLFGRIPSLVRLRSWRSSPHLISMDQVTEYTKSLQHGLASLSAGSREQDDPKNEFAFELVPSQHIDEPVFPTTFQFQTTEGAVFHTWSWTVSLIIGVCMTCLRHKDDQRQEPDFSTTDSATQNILHILRVLSYLEAAGSAVPSVASYMRLLCQL</sequence>
<dbReference type="RefSeq" id="XP_016615530.1">
    <property type="nucleotide sequence ID" value="XM_016768062.1"/>
</dbReference>
<dbReference type="GeneID" id="27703273"/>
<name>A0A0D2EFM6_CLAB1</name>
<evidence type="ECO:0000313" key="2">
    <source>
        <dbReference type="Proteomes" id="UP000053789"/>
    </source>
</evidence>
<gene>
    <name evidence="1" type="ORF">Z519_10345</name>
</gene>